<reference evidence="23" key="3">
    <citation type="submission" date="2025-09" db="UniProtKB">
        <authorList>
            <consortium name="Ensembl"/>
        </authorList>
    </citation>
    <scope>IDENTIFICATION</scope>
    <source>
        <strain evidence="23">broiler</strain>
    </source>
</reference>
<comment type="subcellular location">
    <subcellularLocation>
        <location evidence="2">Cytoplasm</location>
        <location evidence="2">Cytoskeleton</location>
    </subcellularLocation>
    <subcellularLocation>
        <location evidence="1">Nucleus</location>
    </subcellularLocation>
</comment>
<dbReference type="SUPFAM" id="SSF50729">
    <property type="entry name" value="PH domain-like"/>
    <property type="match status" value="1"/>
</dbReference>
<keyword evidence="3" id="KW-0488">Methylation</keyword>
<protein>
    <recommendedName>
        <fullName evidence="17">Actin nucleation-promoting factor WASL</fullName>
    </recommendedName>
    <alternativeName>
        <fullName evidence="18">Neural Wiskott-Aldrich syndrome protein</fullName>
    </alternativeName>
</protein>
<keyword evidence="15" id="KW-0131">Cell cycle</keyword>
<dbReference type="FunFam" id="3.90.810.10:FF:000003">
    <property type="entry name" value="Neural Wiskott-Aldrich syndrome protein-like"/>
    <property type="match status" value="1"/>
</dbReference>
<dbReference type="Gene3D" id="3.90.810.10">
    <property type="entry name" value="CRIB domain"/>
    <property type="match status" value="2"/>
</dbReference>
<evidence type="ECO:0000256" key="11">
    <source>
        <dbReference type="ARBA" id="ARBA00023163"/>
    </source>
</evidence>
<dbReference type="InterPro" id="IPR000697">
    <property type="entry name" value="WH1/EVH1_dom"/>
</dbReference>
<feature type="compositionally biased region" description="Acidic residues" evidence="19">
    <location>
        <begin position="359"/>
        <end position="377"/>
    </location>
</feature>
<keyword evidence="8" id="KW-0498">Mitosis</keyword>
<evidence type="ECO:0000259" key="21">
    <source>
        <dbReference type="PROSITE" id="PS50229"/>
    </source>
</evidence>
<reference evidence="23" key="1">
    <citation type="submission" date="2020-11" db="EMBL/GenBank/DDBJ databases">
        <title>Gallus gallus (Chicken) genome, bGalGal1, GRCg7b, maternal haplotype autosomes + Z &amp; W.</title>
        <authorList>
            <person name="Warren W."/>
            <person name="Formenti G."/>
            <person name="Fedrigo O."/>
            <person name="Haase B."/>
            <person name="Mountcastle J."/>
            <person name="Balacco J."/>
            <person name="Tracey A."/>
            <person name="Schneider V."/>
            <person name="Okimoto R."/>
            <person name="Cheng H."/>
            <person name="Hawken R."/>
            <person name="Howe K."/>
            <person name="Jarvis E.D."/>
        </authorList>
    </citation>
    <scope>NUCLEOTIDE SEQUENCE [LARGE SCALE GENOMIC DNA]</scope>
    <source>
        <strain evidence="23">Broiler</strain>
    </source>
</reference>
<sequence length="377" mass="42454">TSLFSFLSKKYRNAMWSNKCCGVAWLVKDNLQRSYFIRIYDIKDRKLLWEQELYNNFVYSRYQAGGEYFHTFAGDTCQIGLNFANEEKAKLFCKTVTDLLEQWQRKSETRLDSPKGPNLPLAIVDIKNPEITTNRFYTPQGNRKTKKRRLTNADIGIPSNFQHIGHIGWDPNTGFDVNNLDTELKNLLDLCGIAGAQLKDKETSKAIYDFIEKTRGVKAVKNELRRQAPPSPPLCRGRLPLPSPAPPHSLGPPHPHVRGQEAPPPHPSRAQQQHLHSHLHLDQVLRCPQLLPAGKQNSQPVSCSGRGALLDQIRQGIQLKSVSDGHESAPPTSAPTSGIVGALMEVMQKMSKVIHSSDENEDEDGEEDFEDDDEWGD</sequence>
<evidence type="ECO:0000256" key="6">
    <source>
        <dbReference type="ARBA" id="ARBA00022618"/>
    </source>
</evidence>
<evidence type="ECO:0000256" key="9">
    <source>
        <dbReference type="ARBA" id="ARBA00022990"/>
    </source>
</evidence>
<dbReference type="InterPro" id="IPR000095">
    <property type="entry name" value="CRIB_dom"/>
</dbReference>
<dbReference type="SMART" id="SM00461">
    <property type="entry name" value="WH1"/>
    <property type="match status" value="1"/>
</dbReference>
<dbReference type="CDD" id="cd22075">
    <property type="entry name" value="WH2_hN-WASP_r2_like"/>
    <property type="match status" value="1"/>
</dbReference>
<keyword evidence="24" id="KW-1185">Reference proteome</keyword>
<dbReference type="InterPro" id="IPR033927">
    <property type="entry name" value="WASPfam_EVH1"/>
</dbReference>
<dbReference type="PANTHER" id="PTHR11202:SF36">
    <property type="entry name" value="ACTIN NUCLEATION-PROMOTING FACTOR WASL"/>
    <property type="match status" value="1"/>
</dbReference>
<evidence type="ECO:0000256" key="12">
    <source>
        <dbReference type="ARBA" id="ARBA00023203"/>
    </source>
</evidence>
<dbReference type="SMART" id="SM00246">
    <property type="entry name" value="WH2"/>
    <property type="match status" value="1"/>
</dbReference>
<evidence type="ECO:0000259" key="22">
    <source>
        <dbReference type="PROSITE" id="PS51082"/>
    </source>
</evidence>
<dbReference type="Ensembl" id="ENSGALT00010021693.1">
    <property type="protein sequence ID" value="ENSGALP00010012381.1"/>
    <property type="gene ID" value="ENSGALG00010009107.1"/>
</dbReference>
<dbReference type="GO" id="GO:0005634">
    <property type="term" value="C:nucleus"/>
    <property type="evidence" value="ECO:0007669"/>
    <property type="project" value="UniProtKB-SubCell"/>
</dbReference>
<dbReference type="InterPro" id="IPR003124">
    <property type="entry name" value="WH2_dom"/>
</dbReference>
<evidence type="ECO:0000256" key="4">
    <source>
        <dbReference type="ARBA" id="ARBA00022490"/>
    </source>
</evidence>
<feature type="domain" description="WH2" evidence="22">
    <location>
        <begin position="305"/>
        <end position="322"/>
    </location>
</feature>
<dbReference type="Pfam" id="PF02205">
    <property type="entry name" value="WH2"/>
    <property type="match status" value="1"/>
</dbReference>
<keyword evidence="9" id="KW-0007">Acetylation</keyword>
<dbReference type="PROSITE" id="PS50229">
    <property type="entry name" value="WH1"/>
    <property type="match status" value="1"/>
</dbReference>
<evidence type="ECO:0000259" key="20">
    <source>
        <dbReference type="PROSITE" id="PS50108"/>
    </source>
</evidence>
<dbReference type="SUPFAM" id="SSF47912">
    <property type="entry name" value="Wiscott-Aldrich syndrome protein, WASP, C-terminal domain"/>
    <property type="match status" value="2"/>
</dbReference>
<evidence type="ECO:0000256" key="1">
    <source>
        <dbReference type="ARBA" id="ARBA00004123"/>
    </source>
</evidence>
<feature type="compositionally biased region" description="Pro residues" evidence="19">
    <location>
        <begin position="241"/>
        <end position="254"/>
    </location>
</feature>
<dbReference type="FunFam" id="2.30.29.30:FF:000130">
    <property type="entry name" value="neural Wiskott-Aldrich syndrome protein"/>
    <property type="match status" value="1"/>
</dbReference>
<evidence type="ECO:0000256" key="7">
    <source>
        <dbReference type="ARBA" id="ARBA00022737"/>
    </source>
</evidence>
<evidence type="ECO:0000256" key="14">
    <source>
        <dbReference type="ARBA" id="ARBA00023242"/>
    </source>
</evidence>
<keyword evidence="10" id="KW-0805">Transcription regulation</keyword>
<reference evidence="23" key="2">
    <citation type="submission" date="2025-08" db="UniProtKB">
        <authorList>
            <consortium name="Ensembl"/>
        </authorList>
    </citation>
    <scope>IDENTIFICATION</scope>
    <source>
        <strain evidence="23">broiler</strain>
    </source>
</reference>
<evidence type="ECO:0000256" key="19">
    <source>
        <dbReference type="SAM" id="MobiDB-lite"/>
    </source>
</evidence>
<keyword evidence="13" id="KW-0206">Cytoskeleton</keyword>
<evidence type="ECO:0000256" key="8">
    <source>
        <dbReference type="ARBA" id="ARBA00022776"/>
    </source>
</evidence>
<dbReference type="Pfam" id="PF00568">
    <property type="entry name" value="WH1"/>
    <property type="match status" value="1"/>
</dbReference>
<evidence type="ECO:0000256" key="13">
    <source>
        <dbReference type="ARBA" id="ARBA00023212"/>
    </source>
</evidence>
<evidence type="ECO:0000256" key="10">
    <source>
        <dbReference type="ARBA" id="ARBA00023015"/>
    </source>
</evidence>
<evidence type="ECO:0000256" key="18">
    <source>
        <dbReference type="ARBA" id="ARBA00078801"/>
    </source>
</evidence>
<comment type="subunit">
    <text evidence="16">Binds actin and the Arp2/3 complex. Interacts with CDC42. Interacts with FCHSD1. Interacts with FCHSD2. Binds to SH3 domains of GRB2. Interacts with the C-terminal SH3 domain of DNMBP. Interacts with SNX9. Interacts with the WW domains of PRPF40A/FBP11. Interacts with PTK2/FAK1. Interacts with PACSIN1, PACSIN2 and PACSIN3. Interacts with NOSTRIN. Binds to TNK2. Interacts with SNX33. Interacts with NONO (via second RRM domain); the interaction is direct. Component of a multiprotein complex with NONO and SFPQ; associates with the complex via direct interaction with NONO.</text>
</comment>
<dbReference type="CDD" id="cd01205">
    <property type="entry name" value="EVH1_WASP-like"/>
    <property type="match status" value="1"/>
</dbReference>
<dbReference type="InterPro" id="IPR011026">
    <property type="entry name" value="WAS_C"/>
</dbReference>
<dbReference type="AlphaFoldDB" id="A0A8V0Y4F9"/>
<dbReference type="PROSITE" id="PS51082">
    <property type="entry name" value="WH2"/>
    <property type="match status" value="1"/>
</dbReference>
<feature type="domain" description="CRIB" evidence="20">
    <location>
        <begin position="155"/>
        <end position="168"/>
    </location>
</feature>
<dbReference type="GO" id="GO:0051301">
    <property type="term" value="P:cell division"/>
    <property type="evidence" value="ECO:0007669"/>
    <property type="project" value="UniProtKB-KW"/>
</dbReference>
<feature type="region of interest" description="Disordered" evidence="19">
    <location>
        <begin position="351"/>
        <end position="377"/>
    </location>
</feature>
<keyword evidence="5" id="KW-0597">Phosphoprotein</keyword>
<dbReference type="GO" id="GO:0007015">
    <property type="term" value="P:actin filament organization"/>
    <property type="evidence" value="ECO:0007669"/>
    <property type="project" value="InterPro"/>
</dbReference>
<evidence type="ECO:0000256" key="15">
    <source>
        <dbReference type="ARBA" id="ARBA00023306"/>
    </source>
</evidence>
<evidence type="ECO:0000313" key="23">
    <source>
        <dbReference type="Ensembl" id="ENSGALP00010012381.1"/>
    </source>
</evidence>
<keyword evidence="14" id="KW-0539">Nucleus</keyword>
<organism evidence="23 24">
    <name type="scientific">Gallus gallus</name>
    <name type="common">Chicken</name>
    <dbReference type="NCBI Taxonomy" id="9031"/>
    <lineage>
        <taxon>Eukaryota</taxon>
        <taxon>Metazoa</taxon>
        <taxon>Chordata</taxon>
        <taxon>Craniata</taxon>
        <taxon>Vertebrata</taxon>
        <taxon>Euteleostomi</taxon>
        <taxon>Archelosauria</taxon>
        <taxon>Archosauria</taxon>
        <taxon>Dinosauria</taxon>
        <taxon>Saurischia</taxon>
        <taxon>Theropoda</taxon>
        <taxon>Coelurosauria</taxon>
        <taxon>Aves</taxon>
        <taxon>Neognathae</taxon>
        <taxon>Galloanserae</taxon>
        <taxon>Galliformes</taxon>
        <taxon>Phasianidae</taxon>
        <taxon>Phasianinae</taxon>
        <taxon>Gallus</taxon>
    </lineage>
</organism>
<keyword evidence="6" id="KW-0132">Cell division</keyword>
<dbReference type="SMART" id="SM00285">
    <property type="entry name" value="PBD"/>
    <property type="match status" value="1"/>
</dbReference>
<evidence type="ECO:0000313" key="24">
    <source>
        <dbReference type="Proteomes" id="UP000000539"/>
    </source>
</evidence>
<keyword evidence="11" id="KW-0804">Transcription</keyword>
<evidence type="ECO:0000256" key="17">
    <source>
        <dbReference type="ARBA" id="ARBA00068596"/>
    </source>
</evidence>
<dbReference type="Pfam" id="PF00786">
    <property type="entry name" value="PBD"/>
    <property type="match status" value="1"/>
</dbReference>
<evidence type="ECO:0000256" key="5">
    <source>
        <dbReference type="ARBA" id="ARBA00022553"/>
    </source>
</evidence>
<evidence type="ECO:0000256" key="2">
    <source>
        <dbReference type="ARBA" id="ARBA00004245"/>
    </source>
</evidence>
<dbReference type="GeneTree" id="ENSGT00730000110895"/>
<accession>A0A8V0Y4F9</accession>
<dbReference type="Gene3D" id="2.30.29.30">
    <property type="entry name" value="Pleckstrin-homology domain (PH domain)/Phosphotyrosine-binding domain (PTB)"/>
    <property type="match status" value="1"/>
</dbReference>
<dbReference type="InterPro" id="IPR011993">
    <property type="entry name" value="PH-like_dom_sf"/>
</dbReference>
<feature type="domain" description="WH1" evidence="21">
    <location>
        <begin position="1"/>
        <end position="103"/>
    </location>
</feature>
<feature type="region of interest" description="Disordered" evidence="19">
    <location>
        <begin position="221"/>
        <end position="277"/>
    </location>
</feature>
<name>A0A8V0Y4F9_CHICK</name>
<dbReference type="FunFam" id="3.90.810.10:FF:000006">
    <property type="entry name" value="Neural Wiskott-Aldrich syndrome protein"/>
    <property type="match status" value="1"/>
</dbReference>
<evidence type="ECO:0000256" key="3">
    <source>
        <dbReference type="ARBA" id="ARBA00022481"/>
    </source>
</evidence>
<dbReference type="PROSITE" id="PS50108">
    <property type="entry name" value="CRIB"/>
    <property type="match status" value="1"/>
</dbReference>
<keyword evidence="7" id="KW-0677">Repeat</keyword>
<dbReference type="GO" id="GO:0005856">
    <property type="term" value="C:cytoskeleton"/>
    <property type="evidence" value="ECO:0007669"/>
    <property type="project" value="UniProtKB-SubCell"/>
</dbReference>
<proteinExistence type="predicted"/>
<dbReference type="GO" id="GO:0003779">
    <property type="term" value="F:actin binding"/>
    <property type="evidence" value="ECO:0007669"/>
    <property type="project" value="UniProtKB-KW"/>
</dbReference>
<keyword evidence="12" id="KW-0009">Actin-binding</keyword>
<dbReference type="InterPro" id="IPR036936">
    <property type="entry name" value="CRIB_dom_sf"/>
</dbReference>
<dbReference type="PANTHER" id="PTHR11202">
    <property type="entry name" value="SPROUTY-RELATED, EVH1 DOMAIN-CONTAINING PROTEIN FAMILY MEMBER"/>
    <property type="match status" value="1"/>
</dbReference>
<keyword evidence="4" id="KW-0963">Cytoplasm</keyword>
<evidence type="ECO:0000256" key="16">
    <source>
        <dbReference type="ARBA" id="ARBA00063927"/>
    </source>
</evidence>
<dbReference type="Proteomes" id="UP000000539">
    <property type="component" value="Chromosome 1"/>
</dbReference>
<dbReference type="CDD" id="cd00132">
    <property type="entry name" value="CRIB"/>
    <property type="match status" value="1"/>
</dbReference>